<dbReference type="InterPro" id="IPR005135">
    <property type="entry name" value="Endo/exonuclease/phosphatase"/>
</dbReference>
<dbReference type="SUPFAM" id="SSF56219">
    <property type="entry name" value="DNase I-like"/>
    <property type="match status" value="1"/>
</dbReference>
<dbReference type="InterPro" id="IPR036691">
    <property type="entry name" value="Endo/exonu/phosph_ase_sf"/>
</dbReference>
<dbReference type="Proteomes" id="UP001501747">
    <property type="component" value="Unassembled WGS sequence"/>
</dbReference>
<evidence type="ECO:0000313" key="3">
    <source>
        <dbReference type="Proteomes" id="UP001501747"/>
    </source>
</evidence>
<name>A0ABP7QZ06_9PSEU</name>
<feature type="domain" description="Endonuclease/exonuclease/phosphatase" evidence="1">
    <location>
        <begin position="56"/>
        <end position="314"/>
    </location>
</feature>
<accession>A0ABP7QZ06</accession>
<protein>
    <recommendedName>
        <fullName evidence="1">Endonuclease/exonuclease/phosphatase domain-containing protein</fullName>
    </recommendedName>
</protein>
<dbReference type="Gene3D" id="3.60.10.10">
    <property type="entry name" value="Endonuclease/exonuclease/phosphatase"/>
    <property type="match status" value="1"/>
</dbReference>
<comment type="caution">
    <text evidence="2">The sequence shown here is derived from an EMBL/GenBank/DDBJ whole genome shotgun (WGS) entry which is preliminary data.</text>
</comment>
<sequence length="472" mass="50488">MKPVERTAFGAVMVCVLAVVSGCREEPPPPDTSITVVNLNAAMGFQMGAGSEKGTNATPEDLGLLAEDILKQPADIANLQEMALPAARELRAVLAKRTGAVWQLNWAHSTFADYYAGKAPGEAPVWANASAGNAQLIRIGAGVRSQKPITVDGDRPGGEPDQGIMLPSMKEPGRGRSFQGAEIVTEHGTIDVYNLHLAREKDSTDEERAKDVETIQRFTESRANPAMITGDFNEAIDLSELYPGPSARPKVHAALTAFMNTYGYTDVAKGLGATSNRQPEPDVLKLLPERIDYILTRGLRTRDTAKIASTKSDHWGLVTTVEPGSERATPTSAPAPEVSADRFRHELPGGGAFYFFTSAESGYSCAVVDEQALCQGRTAPVPPPPDSCNRKSGPKWGNGMFVAASGRVDFLCAGGLMYAPVDRAPDDRDVLRAGQAFSALGFTCAAEAKGVRCKHNASRHGFLIAQDTNERF</sequence>
<evidence type="ECO:0000313" key="2">
    <source>
        <dbReference type="EMBL" id="GAA3990105.1"/>
    </source>
</evidence>
<keyword evidence="3" id="KW-1185">Reference proteome</keyword>
<dbReference type="RefSeq" id="WP_344870909.1">
    <property type="nucleotide sequence ID" value="NZ_BAABAL010000004.1"/>
</dbReference>
<dbReference type="PROSITE" id="PS51257">
    <property type="entry name" value="PROKAR_LIPOPROTEIN"/>
    <property type="match status" value="1"/>
</dbReference>
<dbReference type="Pfam" id="PF03372">
    <property type="entry name" value="Exo_endo_phos"/>
    <property type="match status" value="1"/>
</dbReference>
<reference evidence="3" key="1">
    <citation type="journal article" date="2019" name="Int. J. Syst. Evol. Microbiol.">
        <title>The Global Catalogue of Microorganisms (GCM) 10K type strain sequencing project: providing services to taxonomists for standard genome sequencing and annotation.</title>
        <authorList>
            <consortium name="The Broad Institute Genomics Platform"/>
            <consortium name="The Broad Institute Genome Sequencing Center for Infectious Disease"/>
            <person name="Wu L."/>
            <person name="Ma J."/>
        </authorList>
    </citation>
    <scope>NUCLEOTIDE SEQUENCE [LARGE SCALE GENOMIC DNA]</scope>
    <source>
        <strain evidence="3">JCM 17342</strain>
    </source>
</reference>
<organism evidence="2 3">
    <name type="scientific">Allokutzneria multivorans</name>
    <dbReference type="NCBI Taxonomy" id="1142134"/>
    <lineage>
        <taxon>Bacteria</taxon>
        <taxon>Bacillati</taxon>
        <taxon>Actinomycetota</taxon>
        <taxon>Actinomycetes</taxon>
        <taxon>Pseudonocardiales</taxon>
        <taxon>Pseudonocardiaceae</taxon>
        <taxon>Allokutzneria</taxon>
    </lineage>
</organism>
<proteinExistence type="predicted"/>
<dbReference type="EMBL" id="BAABAL010000004">
    <property type="protein sequence ID" value="GAA3990105.1"/>
    <property type="molecule type" value="Genomic_DNA"/>
</dbReference>
<evidence type="ECO:0000259" key="1">
    <source>
        <dbReference type="Pfam" id="PF03372"/>
    </source>
</evidence>
<gene>
    <name evidence="2" type="ORF">GCM10022247_05920</name>
</gene>